<dbReference type="Gene3D" id="3.40.50.2000">
    <property type="entry name" value="Glycogen Phosphorylase B"/>
    <property type="match status" value="2"/>
</dbReference>
<proteinExistence type="predicted"/>
<dbReference type="GO" id="GO:0009103">
    <property type="term" value="P:lipopolysaccharide biosynthetic process"/>
    <property type="evidence" value="ECO:0007669"/>
    <property type="project" value="TreeGrafter"/>
</dbReference>
<dbReference type="OrthoDB" id="7847955at2"/>
<gene>
    <name evidence="4" type="ORF">BFL28_05480</name>
</gene>
<dbReference type="InterPro" id="IPR001296">
    <property type="entry name" value="Glyco_trans_1"/>
</dbReference>
<keyword evidence="5" id="KW-1185">Reference proteome</keyword>
<dbReference type="RefSeq" id="WP_069321713.1">
    <property type="nucleotide sequence ID" value="NZ_MDDS01000068.1"/>
</dbReference>
<dbReference type="AlphaFoldDB" id="A0A1E3LRR5"/>
<sequence>MRVLITTDAVGGVWQYSVDLARELGVLGVECVLALLGPPPSPAQRAEAQAIATATLIETGLPLDWLCDGPKPVLAAGAAIGDLARAQRVDLVQLNMPTLGAASPIGVPTVAVTHGCVSTWWQAAKRGQPLDPMFDWHRRLMGEGLRAADRLVAPTASYARVVARHYGLRHAPAVVHNGRTALPARTSAMHDRALTVGRLWDKVKRAALLDTAAARLTVPFDAAGTVTGPHGEQVDLANLHLLGTLDGAALGDRLASRPVFVSAASFEPFGLAVLEAAQAGCALVLSDISSFRELWDGAALFVAGDDAAAYVHAIDTLIGDSALRHRLGEAARQRAARYTPQAMAARMHGIYAGLLADHAPRGKVAA</sequence>
<dbReference type="Pfam" id="PF13439">
    <property type="entry name" value="Glyco_transf_4"/>
    <property type="match status" value="1"/>
</dbReference>
<evidence type="ECO:0000313" key="5">
    <source>
        <dbReference type="Proteomes" id="UP000094487"/>
    </source>
</evidence>
<evidence type="ECO:0000259" key="2">
    <source>
        <dbReference type="Pfam" id="PF00534"/>
    </source>
</evidence>
<reference evidence="4 5" key="1">
    <citation type="submission" date="2016-08" db="EMBL/GenBank/DDBJ databases">
        <title>Draft genome of the agarase producing Sphingomonas sp. MCT13.</title>
        <authorList>
            <person name="D'Andrea M.M."/>
            <person name="Rossolini G.M."/>
            <person name="Thaller M.C."/>
        </authorList>
    </citation>
    <scope>NUCLEOTIDE SEQUENCE [LARGE SCALE GENOMIC DNA]</scope>
    <source>
        <strain evidence="4 5">MCT13</strain>
    </source>
</reference>
<dbReference type="SUPFAM" id="SSF53756">
    <property type="entry name" value="UDP-Glycosyltransferase/glycogen phosphorylase"/>
    <property type="match status" value="1"/>
</dbReference>
<accession>A0A1E3LRR5</accession>
<evidence type="ECO:0000313" key="4">
    <source>
        <dbReference type="EMBL" id="ODP36447.1"/>
    </source>
</evidence>
<dbReference type="PANTHER" id="PTHR46401:SF2">
    <property type="entry name" value="GLYCOSYLTRANSFERASE WBBK-RELATED"/>
    <property type="match status" value="1"/>
</dbReference>
<evidence type="ECO:0000256" key="1">
    <source>
        <dbReference type="ARBA" id="ARBA00022679"/>
    </source>
</evidence>
<dbReference type="Pfam" id="PF00534">
    <property type="entry name" value="Glycos_transf_1"/>
    <property type="match status" value="1"/>
</dbReference>
<dbReference type="CDD" id="cd03801">
    <property type="entry name" value="GT4_PimA-like"/>
    <property type="match status" value="1"/>
</dbReference>
<dbReference type="PANTHER" id="PTHR46401">
    <property type="entry name" value="GLYCOSYLTRANSFERASE WBBK-RELATED"/>
    <property type="match status" value="1"/>
</dbReference>
<evidence type="ECO:0000259" key="3">
    <source>
        <dbReference type="Pfam" id="PF13439"/>
    </source>
</evidence>
<protein>
    <recommendedName>
        <fullName evidence="6">Glycosyltransferase subfamily 4-like N-terminal domain-containing protein</fullName>
    </recommendedName>
</protein>
<dbReference type="Proteomes" id="UP000094487">
    <property type="component" value="Unassembled WGS sequence"/>
</dbReference>
<organism evidence="4 5">
    <name type="scientific">Sphingomonas turrisvirgatae</name>
    <dbReference type="NCBI Taxonomy" id="1888892"/>
    <lineage>
        <taxon>Bacteria</taxon>
        <taxon>Pseudomonadati</taxon>
        <taxon>Pseudomonadota</taxon>
        <taxon>Alphaproteobacteria</taxon>
        <taxon>Sphingomonadales</taxon>
        <taxon>Sphingomonadaceae</taxon>
        <taxon>Sphingomonas</taxon>
    </lineage>
</organism>
<comment type="caution">
    <text evidence="4">The sequence shown here is derived from an EMBL/GenBank/DDBJ whole genome shotgun (WGS) entry which is preliminary data.</text>
</comment>
<dbReference type="EMBL" id="MDDS01000068">
    <property type="protein sequence ID" value="ODP36447.1"/>
    <property type="molecule type" value="Genomic_DNA"/>
</dbReference>
<evidence type="ECO:0008006" key="6">
    <source>
        <dbReference type="Google" id="ProtNLM"/>
    </source>
</evidence>
<feature type="domain" description="Glycosyl transferase family 1" evidence="2">
    <location>
        <begin position="237"/>
        <end position="334"/>
    </location>
</feature>
<name>A0A1E3LRR5_9SPHN</name>
<keyword evidence="1" id="KW-0808">Transferase</keyword>
<dbReference type="STRING" id="1888892.BFL28_05480"/>
<dbReference type="GO" id="GO:0016757">
    <property type="term" value="F:glycosyltransferase activity"/>
    <property type="evidence" value="ECO:0007669"/>
    <property type="project" value="InterPro"/>
</dbReference>
<dbReference type="InterPro" id="IPR028098">
    <property type="entry name" value="Glyco_trans_4-like_N"/>
</dbReference>
<feature type="domain" description="Glycosyltransferase subfamily 4-like N-terminal" evidence="3">
    <location>
        <begin position="10"/>
        <end position="178"/>
    </location>
</feature>